<protein>
    <submittedName>
        <fullName evidence="2">FMN reductase</fullName>
    </submittedName>
</protein>
<dbReference type="AlphaFoldDB" id="A0A916UJY5"/>
<evidence type="ECO:0000313" key="2">
    <source>
        <dbReference type="EMBL" id="GGC73670.1"/>
    </source>
</evidence>
<dbReference type="GO" id="GO:0010181">
    <property type="term" value="F:FMN binding"/>
    <property type="evidence" value="ECO:0007669"/>
    <property type="project" value="TreeGrafter"/>
</dbReference>
<gene>
    <name evidence="2" type="ORF">GCM10011396_21080</name>
</gene>
<evidence type="ECO:0000259" key="1">
    <source>
        <dbReference type="Pfam" id="PF03358"/>
    </source>
</evidence>
<dbReference type="RefSeq" id="WP_188566015.1">
    <property type="nucleotide sequence ID" value="NZ_BMED01000002.1"/>
</dbReference>
<accession>A0A916UJY5</accession>
<dbReference type="GO" id="GO:0005829">
    <property type="term" value="C:cytosol"/>
    <property type="evidence" value="ECO:0007669"/>
    <property type="project" value="TreeGrafter"/>
</dbReference>
<keyword evidence="3" id="KW-1185">Reference proteome</keyword>
<dbReference type="InterPro" id="IPR029039">
    <property type="entry name" value="Flavoprotein-like_sf"/>
</dbReference>
<dbReference type="Proteomes" id="UP000637423">
    <property type="component" value="Unassembled WGS sequence"/>
</dbReference>
<feature type="domain" description="NADPH-dependent FMN reductase-like" evidence="1">
    <location>
        <begin position="1"/>
        <end position="132"/>
    </location>
</feature>
<dbReference type="InterPro" id="IPR050712">
    <property type="entry name" value="NAD(P)H-dep_reductase"/>
</dbReference>
<dbReference type="InterPro" id="IPR005025">
    <property type="entry name" value="FMN_Rdtase-like_dom"/>
</dbReference>
<evidence type="ECO:0000313" key="3">
    <source>
        <dbReference type="Proteomes" id="UP000637423"/>
    </source>
</evidence>
<dbReference type="PANTHER" id="PTHR30543">
    <property type="entry name" value="CHROMATE REDUCTASE"/>
    <property type="match status" value="1"/>
</dbReference>
<dbReference type="EMBL" id="BMED01000002">
    <property type="protein sequence ID" value="GGC73670.1"/>
    <property type="molecule type" value="Genomic_DNA"/>
</dbReference>
<name>A0A916UJY5_9BURK</name>
<dbReference type="SUPFAM" id="SSF52218">
    <property type="entry name" value="Flavoproteins"/>
    <property type="match status" value="1"/>
</dbReference>
<proteinExistence type="predicted"/>
<dbReference type="PANTHER" id="PTHR30543:SF21">
    <property type="entry name" value="NAD(P)H-DEPENDENT FMN REDUCTASE LOT6"/>
    <property type="match status" value="1"/>
</dbReference>
<comment type="caution">
    <text evidence="2">The sequence shown here is derived from an EMBL/GenBank/DDBJ whole genome shotgun (WGS) entry which is preliminary data.</text>
</comment>
<sequence length="176" mass="18760">MKLLAFAASNSSKSINKKLVSYAAGLVEGAQVEVLDLNDFELPLYSSDREAQLGQPALAKAFLQKIADSDAILISFAEHNGSYSAAYKNLFDWCSRINPKVYQNKPAVFLSTSPGPGGAANVLASAKTSAPYFTANLKASLSVPRFNENFDAEAGALRNADLQKQLLDALSLLNAA</sequence>
<dbReference type="Gene3D" id="3.40.50.360">
    <property type="match status" value="1"/>
</dbReference>
<reference evidence="2" key="2">
    <citation type="submission" date="2020-09" db="EMBL/GenBank/DDBJ databases">
        <authorList>
            <person name="Sun Q."/>
            <person name="Zhou Y."/>
        </authorList>
    </citation>
    <scope>NUCLEOTIDE SEQUENCE</scope>
    <source>
        <strain evidence="2">CGMCC 1.10998</strain>
    </source>
</reference>
<organism evidence="2 3">
    <name type="scientific">Undibacterium terreum</name>
    <dbReference type="NCBI Taxonomy" id="1224302"/>
    <lineage>
        <taxon>Bacteria</taxon>
        <taxon>Pseudomonadati</taxon>
        <taxon>Pseudomonadota</taxon>
        <taxon>Betaproteobacteria</taxon>
        <taxon>Burkholderiales</taxon>
        <taxon>Oxalobacteraceae</taxon>
        <taxon>Undibacterium</taxon>
    </lineage>
</organism>
<dbReference type="Pfam" id="PF03358">
    <property type="entry name" value="FMN_red"/>
    <property type="match status" value="1"/>
</dbReference>
<reference evidence="2" key="1">
    <citation type="journal article" date="2014" name="Int. J. Syst. Evol. Microbiol.">
        <title>Complete genome sequence of Corynebacterium casei LMG S-19264T (=DSM 44701T), isolated from a smear-ripened cheese.</title>
        <authorList>
            <consortium name="US DOE Joint Genome Institute (JGI-PGF)"/>
            <person name="Walter F."/>
            <person name="Albersmeier A."/>
            <person name="Kalinowski J."/>
            <person name="Ruckert C."/>
        </authorList>
    </citation>
    <scope>NUCLEOTIDE SEQUENCE</scope>
    <source>
        <strain evidence="2">CGMCC 1.10998</strain>
    </source>
</reference>
<dbReference type="GO" id="GO:0016491">
    <property type="term" value="F:oxidoreductase activity"/>
    <property type="evidence" value="ECO:0007669"/>
    <property type="project" value="InterPro"/>
</dbReference>